<dbReference type="Proteomes" id="UP000280344">
    <property type="component" value="Chromosome"/>
</dbReference>
<keyword evidence="1" id="KW-0812">Transmembrane</keyword>
<protein>
    <submittedName>
        <fullName evidence="2">Uncharacterized protein</fullName>
    </submittedName>
</protein>
<gene>
    <name evidence="2" type="ORF">EJ997_04310</name>
</gene>
<keyword evidence="1" id="KW-0472">Membrane</keyword>
<organism evidence="2 3">
    <name type="scientific">Flaviflexus ciconiae</name>
    <dbReference type="NCBI Taxonomy" id="2496867"/>
    <lineage>
        <taxon>Bacteria</taxon>
        <taxon>Bacillati</taxon>
        <taxon>Actinomycetota</taxon>
        <taxon>Actinomycetes</taxon>
        <taxon>Actinomycetales</taxon>
        <taxon>Actinomycetaceae</taxon>
        <taxon>Flaviflexus</taxon>
    </lineage>
</organism>
<sequence>MSSIIEAHAYAQSFEASDTTVTNSAAQFSALLIFLVVMTLAAVVGVAFSAPIVTIAAGLITAVAVPVIVLSTMDTDN</sequence>
<evidence type="ECO:0000313" key="2">
    <source>
        <dbReference type="EMBL" id="AZQ76679.1"/>
    </source>
</evidence>
<dbReference type="KEGG" id="flh:EJ997_04310"/>
<feature type="transmembrane region" description="Helical" evidence="1">
    <location>
        <begin position="28"/>
        <end position="48"/>
    </location>
</feature>
<dbReference type="AlphaFoldDB" id="A0A3Q9G1B2"/>
<feature type="transmembrane region" description="Helical" evidence="1">
    <location>
        <begin position="55"/>
        <end position="73"/>
    </location>
</feature>
<evidence type="ECO:0000313" key="3">
    <source>
        <dbReference type="Proteomes" id="UP000280344"/>
    </source>
</evidence>
<accession>A0A3Q9G1B2</accession>
<keyword evidence="3" id="KW-1185">Reference proteome</keyword>
<dbReference type="RefSeq" id="WP_126703487.1">
    <property type="nucleotide sequence ID" value="NZ_CP034593.1"/>
</dbReference>
<proteinExistence type="predicted"/>
<dbReference type="EMBL" id="CP034593">
    <property type="protein sequence ID" value="AZQ76679.1"/>
    <property type="molecule type" value="Genomic_DNA"/>
</dbReference>
<evidence type="ECO:0000256" key="1">
    <source>
        <dbReference type="SAM" id="Phobius"/>
    </source>
</evidence>
<reference evidence="2 3" key="1">
    <citation type="submission" date="2018-12" db="EMBL/GenBank/DDBJ databases">
        <title>Complete genome sequence of Flaviflexus sp. H23T48.</title>
        <authorList>
            <person name="Bae J.-W."/>
            <person name="Lee J.-Y."/>
        </authorList>
    </citation>
    <scope>NUCLEOTIDE SEQUENCE [LARGE SCALE GENOMIC DNA]</scope>
    <source>
        <strain evidence="2 3">H23T48</strain>
    </source>
</reference>
<name>A0A3Q9G1B2_9ACTO</name>
<keyword evidence="1" id="KW-1133">Transmembrane helix</keyword>